<dbReference type="RefSeq" id="WP_091598049.1">
    <property type="nucleotide sequence ID" value="NZ_FNEE01000019.1"/>
</dbReference>
<evidence type="ECO:0000313" key="1">
    <source>
        <dbReference type="EMBL" id="SDK69381.1"/>
    </source>
</evidence>
<protein>
    <recommendedName>
        <fullName evidence="3">Heat induced stress protein YflT</fullName>
    </recommendedName>
</protein>
<dbReference type="EMBL" id="FNEE01000019">
    <property type="protein sequence ID" value="SDK69381.1"/>
    <property type="molecule type" value="Genomic_DNA"/>
</dbReference>
<dbReference type="Proteomes" id="UP000198894">
    <property type="component" value="Unassembled WGS sequence"/>
</dbReference>
<name>A0A1G9DZS2_9HYPH</name>
<gene>
    <name evidence="1" type="ORF">SAMN05428953_11915</name>
</gene>
<evidence type="ECO:0000313" key="2">
    <source>
        <dbReference type="Proteomes" id="UP000198894"/>
    </source>
</evidence>
<reference evidence="2" key="1">
    <citation type="submission" date="2016-10" db="EMBL/GenBank/DDBJ databases">
        <authorList>
            <person name="Varghese N."/>
            <person name="Submissions S."/>
        </authorList>
    </citation>
    <scope>NUCLEOTIDE SEQUENCE [LARGE SCALE GENOMIC DNA]</scope>
    <source>
        <strain evidence="2">CGMCC 1.11022</strain>
    </source>
</reference>
<proteinExistence type="predicted"/>
<dbReference type="AlphaFoldDB" id="A0A1G9DZS2"/>
<sequence length="152" mass="15151">MGSVKMRTISRLFDSRDQAARAVAALQAAGVSQEQISVIGPYDDEIRAVLRGPGGAALGAAAGLLIGLGAFEATGIDPVEAVAGLTLVGGACGGLAGGLLQASADVAKQPGEPNVEQGVIFVMAQVDENQADTALTVLENPVRVTQLVATAG</sequence>
<keyword evidence="2" id="KW-1185">Reference proteome</keyword>
<accession>A0A1G9DZS2</accession>
<organism evidence="1 2">
    <name type="scientific">Mesorhizobium muleiense</name>
    <dbReference type="NCBI Taxonomy" id="1004279"/>
    <lineage>
        <taxon>Bacteria</taxon>
        <taxon>Pseudomonadati</taxon>
        <taxon>Pseudomonadota</taxon>
        <taxon>Alphaproteobacteria</taxon>
        <taxon>Hyphomicrobiales</taxon>
        <taxon>Phyllobacteriaceae</taxon>
        <taxon>Mesorhizobium</taxon>
    </lineage>
</organism>
<evidence type="ECO:0008006" key="3">
    <source>
        <dbReference type="Google" id="ProtNLM"/>
    </source>
</evidence>